<keyword evidence="2" id="KW-1185">Reference proteome</keyword>
<name>A0ABT5BGD8_9BACT</name>
<dbReference type="RefSeq" id="WP_272004515.1">
    <property type="nucleotide sequence ID" value="NZ_JAQNDN010000019.1"/>
</dbReference>
<proteinExistence type="predicted"/>
<evidence type="ECO:0000313" key="2">
    <source>
        <dbReference type="Proteomes" id="UP001217838"/>
    </source>
</evidence>
<sequence length="278" mass="29641">MLSAMRALGLSCLFLTACGDIEDEAESIGVLDLETQASGLAGTYTLGDASLRFTSREVESGIVDVVVSVHGLELTAIVDTLSRVAEIDGFAAGGAETQIVARDRELLAAFVAALADEVDVEASLAASTLHRVSSSWSQTPDTVPLQRSVAAQERGWSSICSSYNKYLTATHDDSNYDAFSPNSSSYAHVGHRAASTYYHVNNKWTTTVQDHKAYLYEYGACYGNCGSGCPGGSQTLTLDCLDHDQCVRNGHALASLWCDDEFVSASDDEFFAPKCSGT</sequence>
<evidence type="ECO:0000313" key="1">
    <source>
        <dbReference type="EMBL" id="MDC0672614.1"/>
    </source>
</evidence>
<evidence type="ECO:0008006" key="3">
    <source>
        <dbReference type="Google" id="ProtNLM"/>
    </source>
</evidence>
<comment type="caution">
    <text evidence="1">The sequence shown here is derived from an EMBL/GenBank/DDBJ whole genome shotgun (WGS) entry which is preliminary data.</text>
</comment>
<reference evidence="1 2" key="1">
    <citation type="submission" date="2022-11" db="EMBL/GenBank/DDBJ databases">
        <title>Minimal conservation of predation-associated metabolite biosynthetic gene clusters underscores biosynthetic potential of Myxococcota including descriptions for ten novel species: Archangium lansinium sp. nov., Myxococcus landrumus sp. nov., Nannocystis bai.</title>
        <authorList>
            <person name="Ahearne A."/>
            <person name="Stevens C."/>
            <person name="Dowd S."/>
        </authorList>
    </citation>
    <scope>NUCLEOTIDE SEQUENCE [LARGE SCALE GENOMIC DNA]</scope>
    <source>
        <strain evidence="1 2">NCELM</strain>
    </source>
</reference>
<organism evidence="1 2">
    <name type="scientific">Nannocystis radixulma</name>
    <dbReference type="NCBI Taxonomy" id="2995305"/>
    <lineage>
        <taxon>Bacteria</taxon>
        <taxon>Pseudomonadati</taxon>
        <taxon>Myxococcota</taxon>
        <taxon>Polyangia</taxon>
        <taxon>Nannocystales</taxon>
        <taxon>Nannocystaceae</taxon>
        <taxon>Nannocystis</taxon>
    </lineage>
</organism>
<dbReference type="PROSITE" id="PS51257">
    <property type="entry name" value="PROKAR_LIPOPROTEIN"/>
    <property type="match status" value="1"/>
</dbReference>
<dbReference type="EMBL" id="JAQNDN010000019">
    <property type="protein sequence ID" value="MDC0672614.1"/>
    <property type="molecule type" value="Genomic_DNA"/>
</dbReference>
<dbReference type="Proteomes" id="UP001217838">
    <property type="component" value="Unassembled WGS sequence"/>
</dbReference>
<protein>
    <recommendedName>
        <fullName evidence="3">Lipoprotein</fullName>
    </recommendedName>
</protein>
<accession>A0ABT5BGD8</accession>
<gene>
    <name evidence="1" type="ORF">POL58_32990</name>
</gene>